<accession>A0A3J9AZY9</accession>
<dbReference type="InterPro" id="IPR057789">
    <property type="entry name" value="YmjE-like"/>
</dbReference>
<dbReference type="Proteomes" id="UP000840371">
    <property type="component" value="Unassembled WGS sequence"/>
</dbReference>
<protein>
    <submittedName>
        <fullName evidence="1">Uncharacterized protein</fullName>
    </submittedName>
</protein>
<proteinExistence type="predicted"/>
<dbReference type="RefSeq" id="WP_122986108.1">
    <property type="nucleotide sequence ID" value="NZ_AP026080.1"/>
</dbReference>
<gene>
    <name evidence="1" type="ORF">HLZ50_09095</name>
</gene>
<comment type="caution">
    <text evidence="1">The sequence shown here is derived from an EMBL/GenBank/DDBJ whole genome shotgun (WGS) entry which is preliminary data.</text>
</comment>
<dbReference type="AlphaFoldDB" id="A0A3J9AZY9"/>
<dbReference type="EMBL" id="DABGKZ010000008">
    <property type="protein sequence ID" value="HAJ5150184.1"/>
    <property type="molecule type" value="Genomic_DNA"/>
</dbReference>
<evidence type="ECO:0000313" key="1">
    <source>
        <dbReference type="EMBL" id="HAJ5150184.1"/>
    </source>
</evidence>
<organism evidence="1">
    <name type="scientific">Escherichia coli</name>
    <dbReference type="NCBI Taxonomy" id="562"/>
    <lineage>
        <taxon>Bacteria</taxon>
        <taxon>Pseudomonadati</taxon>
        <taxon>Pseudomonadota</taxon>
        <taxon>Gammaproteobacteria</taxon>
        <taxon>Enterobacterales</taxon>
        <taxon>Enterobacteriaceae</taxon>
        <taxon>Escherichia</taxon>
    </lineage>
</organism>
<name>A0A3J9AZY9_ECOLX</name>
<reference evidence="1" key="2">
    <citation type="submission" date="2019-11" db="EMBL/GenBank/DDBJ databases">
        <authorList>
            <consortium name="NCBI Pathogen Detection Project"/>
        </authorList>
    </citation>
    <scope>NUCLEOTIDE SEQUENCE</scope>
    <source>
        <strain evidence="1">Ecoli[ST-219]</strain>
    </source>
</reference>
<reference evidence="1" key="1">
    <citation type="journal article" date="2018" name="Genome Biol.">
        <title>SKESA: strategic k-mer extension for scrupulous assemblies.</title>
        <authorList>
            <person name="Souvorov A."/>
            <person name="Agarwala R."/>
            <person name="Lipman D.J."/>
        </authorList>
    </citation>
    <scope>NUCLEOTIDE SEQUENCE [LARGE SCALE GENOMIC DNA]</scope>
    <source>
        <strain evidence="1">Ecoli[ST-219]</strain>
        <strain>ecoli[ST-219]</strain>
    </source>
</reference>
<dbReference type="Pfam" id="PF23692">
    <property type="entry name" value="YmjE"/>
    <property type="match status" value="1"/>
</dbReference>
<sequence>MPMIKSPHGAGGCVCAPPATDWTPPPLLPLLNRFDFRSTRPQTLLRRGGSNYGY</sequence>